<sequence>MADLVAGPAAEPLTRAEAKAYLRIDHTDEDALLDALVTAARRRVEVETGRALMEQTWRFSLDAWPLRGIIPAPLSPVRQIVSATVAAADGTPVALPAGALTLVVDRAPALFRVEPARVSAPLVRHGGIVITFTAGYGPAAADVPADLVQAVRLLAAHFYEHRDGPGDTSALPAAARALLAPYRVVRL</sequence>
<dbReference type="NCBIfam" id="TIGR01560">
    <property type="entry name" value="put_DNA_pack"/>
    <property type="match status" value="1"/>
</dbReference>
<organism evidence="1 2">
    <name type="scientific">Xanthobacter autotrophicus</name>
    <dbReference type="NCBI Taxonomy" id="280"/>
    <lineage>
        <taxon>Bacteria</taxon>
        <taxon>Pseudomonadati</taxon>
        <taxon>Pseudomonadota</taxon>
        <taxon>Alphaproteobacteria</taxon>
        <taxon>Hyphomicrobiales</taxon>
        <taxon>Xanthobacteraceae</taxon>
        <taxon>Xanthobacter</taxon>
    </lineage>
</organism>
<dbReference type="InterPro" id="IPR011738">
    <property type="entry name" value="Phage_CHP"/>
</dbReference>
<dbReference type="AlphaFoldDB" id="A0A6C1KDX2"/>
<dbReference type="Proteomes" id="UP000305131">
    <property type="component" value="Unassembled WGS sequence"/>
</dbReference>
<dbReference type="GeneID" id="95774271"/>
<proteinExistence type="predicted"/>
<dbReference type="OrthoDB" id="7597216at2"/>
<dbReference type="RefSeq" id="WP_138399825.1">
    <property type="nucleotide sequence ID" value="NZ_JBAFVI010000008.1"/>
</dbReference>
<dbReference type="CDD" id="cd08054">
    <property type="entry name" value="gp6"/>
    <property type="match status" value="1"/>
</dbReference>
<evidence type="ECO:0000313" key="2">
    <source>
        <dbReference type="Proteomes" id="UP000305131"/>
    </source>
</evidence>
<name>A0A6C1KDX2_XANAU</name>
<evidence type="ECO:0008006" key="3">
    <source>
        <dbReference type="Google" id="ProtNLM"/>
    </source>
</evidence>
<protein>
    <recommendedName>
        <fullName evidence="3">Phage gp6-like head-tail connector protein</fullName>
    </recommendedName>
</protein>
<dbReference type="Gene3D" id="1.10.3230.30">
    <property type="entry name" value="Phage gp6-like head-tail connector protein"/>
    <property type="match status" value="1"/>
</dbReference>
<reference evidence="1 2" key="1">
    <citation type="submission" date="2019-05" db="EMBL/GenBank/DDBJ databases">
        <authorList>
            <person name="Zhou X."/>
        </authorList>
    </citation>
    <scope>NUCLEOTIDE SEQUENCE [LARGE SCALE GENOMIC DNA]</scope>
    <source>
        <strain evidence="1 2">DSM 432</strain>
    </source>
</reference>
<dbReference type="InterPro" id="IPR006450">
    <property type="entry name" value="Phage_HK97_gp6-like"/>
</dbReference>
<dbReference type="EMBL" id="VAUP01000028">
    <property type="protein sequence ID" value="TLX42459.1"/>
    <property type="molecule type" value="Genomic_DNA"/>
</dbReference>
<dbReference type="InterPro" id="IPR021146">
    <property type="entry name" value="Phage_gp6-like_head-tail"/>
</dbReference>
<dbReference type="NCBIfam" id="TIGR02215">
    <property type="entry name" value="phage_chp_gp8"/>
    <property type="match status" value="1"/>
</dbReference>
<comment type="caution">
    <text evidence="1">The sequence shown here is derived from an EMBL/GenBank/DDBJ whole genome shotgun (WGS) entry which is preliminary data.</text>
</comment>
<gene>
    <name evidence="1" type="ORF">FBQ73_12480</name>
</gene>
<evidence type="ECO:0000313" key="1">
    <source>
        <dbReference type="EMBL" id="TLX42459.1"/>
    </source>
</evidence>
<accession>A0A6C1KDX2</accession>
<dbReference type="Pfam" id="PF05135">
    <property type="entry name" value="Phage_connect_1"/>
    <property type="match status" value="1"/>
</dbReference>